<dbReference type="FunFam" id="3.30.70.1230:FF:000024">
    <property type="entry name" value="ACXA, isoform A"/>
    <property type="match status" value="1"/>
</dbReference>
<evidence type="ECO:0000256" key="3">
    <source>
        <dbReference type="ARBA" id="ARBA00004141"/>
    </source>
</evidence>
<dbReference type="PROSITE" id="PS50125">
    <property type="entry name" value="GUANYLATE_CYCLASE_2"/>
    <property type="match status" value="2"/>
</dbReference>
<dbReference type="GO" id="GO:0005886">
    <property type="term" value="C:plasma membrane"/>
    <property type="evidence" value="ECO:0007669"/>
    <property type="project" value="TreeGrafter"/>
</dbReference>
<evidence type="ECO:0000256" key="2">
    <source>
        <dbReference type="ARBA" id="ARBA00001946"/>
    </source>
</evidence>
<reference evidence="18" key="3">
    <citation type="submission" date="2015-04" db="EMBL/GenBank/DDBJ databases">
        <authorList>
            <consortium name="FlyBase"/>
        </authorList>
    </citation>
    <scope>NUCLEOTIDE SEQUENCE</scope>
    <source>
        <strain evidence="18">W501</strain>
    </source>
</reference>
<evidence type="ECO:0000256" key="10">
    <source>
        <dbReference type="ARBA" id="ARBA00022989"/>
    </source>
</evidence>
<keyword evidence="11" id="KW-0115">cAMP biosynthesis</keyword>
<dbReference type="AlphaFoldDB" id="A0A0J9RMB8"/>
<keyword evidence="10 16" id="KW-1133">Transmembrane helix</keyword>
<dbReference type="Bgee" id="FBgn0185381">
    <property type="expression patterns" value="Expressed in male reproductive system and 2 other cell types or tissues"/>
</dbReference>
<dbReference type="GO" id="GO:0004016">
    <property type="term" value="F:adenylate cyclase activity"/>
    <property type="evidence" value="ECO:0007669"/>
    <property type="project" value="UniProtKB-EC"/>
</dbReference>
<feature type="transmembrane region" description="Helical" evidence="16">
    <location>
        <begin position="54"/>
        <end position="74"/>
    </location>
</feature>
<feature type="compositionally biased region" description="Acidic residues" evidence="15">
    <location>
        <begin position="1126"/>
        <end position="1146"/>
    </location>
</feature>
<keyword evidence="12 16" id="KW-0472">Membrane</keyword>
<keyword evidence="7" id="KW-0547">Nucleotide-binding</keyword>
<feature type="transmembrane region" description="Helical" evidence="16">
    <location>
        <begin position="774"/>
        <end position="792"/>
    </location>
</feature>
<evidence type="ECO:0000256" key="12">
    <source>
        <dbReference type="ARBA" id="ARBA00023136"/>
    </source>
</evidence>
<organism evidence="18">
    <name type="scientific">Drosophila simulans</name>
    <name type="common">Fruit fly</name>
    <dbReference type="NCBI Taxonomy" id="7240"/>
    <lineage>
        <taxon>Eukaryota</taxon>
        <taxon>Metazoa</taxon>
        <taxon>Ecdysozoa</taxon>
        <taxon>Arthropoda</taxon>
        <taxon>Hexapoda</taxon>
        <taxon>Insecta</taxon>
        <taxon>Pterygota</taxon>
        <taxon>Neoptera</taxon>
        <taxon>Endopterygota</taxon>
        <taxon>Diptera</taxon>
        <taxon>Brachycera</taxon>
        <taxon>Muscomorpha</taxon>
        <taxon>Ephydroidea</taxon>
        <taxon>Drosophilidae</taxon>
        <taxon>Drosophila</taxon>
        <taxon>Sophophora</taxon>
    </lineage>
</organism>
<keyword evidence="6" id="KW-0479">Metal-binding</keyword>
<feature type="transmembrane region" description="Helical" evidence="16">
    <location>
        <begin position="603"/>
        <end position="624"/>
    </location>
</feature>
<dbReference type="KEGG" id="dsi:Dsimw501_GD13673"/>
<name>A0A0J9RMB8_DROSI</name>
<dbReference type="SMART" id="SM00044">
    <property type="entry name" value="CYCc"/>
    <property type="match status" value="2"/>
</dbReference>
<comment type="similarity">
    <text evidence="14">Belongs to the adenylyl cyclase class-4/guanylyl cyclase family.</text>
</comment>
<feature type="transmembrane region" description="Helical" evidence="16">
    <location>
        <begin position="196"/>
        <end position="219"/>
    </location>
</feature>
<comment type="catalytic activity">
    <reaction evidence="1">
        <text>ATP = 3',5'-cyclic AMP + diphosphate</text>
        <dbReference type="Rhea" id="RHEA:15389"/>
        <dbReference type="ChEBI" id="CHEBI:30616"/>
        <dbReference type="ChEBI" id="CHEBI:33019"/>
        <dbReference type="ChEBI" id="CHEBI:58165"/>
        <dbReference type="EC" id="4.6.1.1"/>
    </reaction>
</comment>
<reference evidence="18" key="1">
    <citation type="journal article" date="2013" name="Genome Res.">
        <title>A second-generation assembly of the Drosophila simulans genome provides new insights into patterns of lineage-specific divergence.</title>
        <authorList>
            <person name="Hu T.T."/>
            <person name="Eisen M.B."/>
            <person name="Thornton K.R."/>
            <person name="Andolfatto P."/>
        </authorList>
    </citation>
    <scope>NUCLEOTIDE SEQUENCE [LARGE SCALE GENOMIC DNA]</scope>
    <source>
        <strain evidence="18">W501</strain>
    </source>
</reference>
<dbReference type="GO" id="GO:0007189">
    <property type="term" value="P:adenylate cyclase-activating G protein-coupled receptor signaling pathway"/>
    <property type="evidence" value="ECO:0007669"/>
    <property type="project" value="TreeGrafter"/>
</dbReference>
<comment type="subcellular location">
    <subcellularLocation>
        <location evidence="3">Membrane</location>
        <topology evidence="3">Multi-pass membrane protein</topology>
    </subcellularLocation>
</comment>
<evidence type="ECO:0000256" key="5">
    <source>
        <dbReference type="ARBA" id="ARBA00022692"/>
    </source>
</evidence>
<feature type="region of interest" description="Disordered" evidence="15">
    <location>
        <begin position="1118"/>
        <end position="1147"/>
    </location>
</feature>
<evidence type="ECO:0000256" key="11">
    <source>
        <dbReference type="ARBA" id="ARBA00022998"/>
    </source>
</evidence>
<evidence type="ECO:0000256" key="14">
    <source>
        <dbReference type="RuleBase" id="RU000405"/>
    </source>
</evidence>
<dbReference type="Gene3D" id="3.30.70.1230">
    <property type="entry name" value="Nucleotide cyclase"/>
    <property type="match status" value="2"/>
</dbReference>
<proteinExistence type="inferred from homology"/>
<evidence type="ECO:0000256" key="4">
    <source>
        <dbReference type="ARBA" id="ARBA00012201"/>
    </source>
</evidence>
<dbReference type="GO" id="GO:0046872">
    <property type="term" value="F:metal ion binding"/>
    <property type="evidence" value="ECO:0007669"/>
    <property type="project" value="UniProtKB-KW"/>
</dbReference>
<keyword evidence="9" id="KW-0460">Magnesium</keyword>
<feature type="domain" description="Guanylate cyclase" evidence="17">
    <location>
        <begin position="298"/>
        <end position="425"/>
    </location>
</feature>
<evidence type="ECO:0000256" key="8">
    <source>
        <dbReference type="ARBA" id="ARBA00022840"/>
    </source>
</evidence>
<evidence type="ECO:0000256" key="6">
    <source>
        <dbReference type="ARBA" id="ARBA00022723"/>
    </source>
</evidence>
<dbReference type="OrthoDB" id="7846071at2759"/>
<feature type="transmembrane region" description="Helical" evidence="16">
    <location>
        <begin position="169"/>
        <end position="190"/>
    </location>
</feature>
<evidence type="ECO:0000256" key="1">
    <source>
        <dbReference type="ARBA" id="ARBA00001593"/>
    </source>
</evidence>
<dbReference type="PANTHER" id="PTHR45627">
    <property type="entry name" value="ADENYLATE CYCLASE TYPE 1"/>
    <property type="match status" value="1"/>
</dbReference>
<feature type="domain" description="Guanylate cyclase" evidence="17">
    <location>
        <begin position="854"/>
        <end position="1037"/>
    </location>
</feature>
<dbReference type="SUPFAM" id="SSF55073">
    <property type="entry name" value="Nucleotide cyclase"/>
    <property type="match status" value="2"/>
</dbReference>
<evidence type="ECO:0000256" key="15">
    <source>
        <dbReference type="SAM" id="MobiDB-lite"/>
    </source>
</evidence>
<evidence type="ECO:0000256" key="16">
    <source>
        <dbReference type="SAM" id="Phobius"/>
    </source>
</evidence>
<evidence type="ECO:0000313" key="18">
    <source>
        <dbReference type="EMBL" id="KMY97066.1"/>
    </source>
</evidence>
<feature type="transmembrane region" description="Helical" evidence="16">
    <location>
        <begin position="113"/>
        <end position="135"/>
    </location>
</feature>
<evidence type="ECO:0000256" key="9">
    <source>
        <dbReference type="ARBA" id="ARBA00022842"/>
    </source>
</evidence>
<evidence type="ECO:0000256" key="13">
    <source>
        <dbReference type="ARBA" id="ARBA00023239"/>
    </source>
</evidence>
<dbReference type="PANTHER" id="PTHR45627:SF23">
    <property type="entry name" value="AT30656P-RELATED"/>
    <property type="match status" value="1"/>
</dbReference>
<dbReference type="GO" id="GO:0005524">
    <property type="term" value="F:ATP binding"/>
    <property type="evidence" value="ECO:0007669"/>
    <property type="project" value="UniProtKB-KW"/>
</dbReference>
<dbReference type="GO" id="GO:0006171">
    <property type="term" value="P:cAMP biosynthetic process"/>
    <property type="evidence" value="ECO:0007669"/>
    <property type="project" value="UniProtKB-KW"/>
</dbReference>
<dbReference type="InterPro" id="IPR018297">
    <property type="entry name" value="A/G_cyclase_CS"/>
</dbReference>
<feature type="transmembrane region" description="Helical" evidence="16">
    <location>
        <begin position="708"/>
        <end position="727"/>
    </location>
</feature>
<comment type="cofactor">
    <cofactor evidence="2">
        <name>Mg(2+)</name>
        <dbReference type="ChEBI" id="CHEBI:18420"/>
    </cofactor>
</comment>
<reference evidence="18" key="2">
    <citation type="submission" date="2014-06" db="EMBL/GenBank/DDBJ databases">
        <authorList>
            <person name="Hu T."/>
            <person name="Eisen M.B."/>
            <person name="Thornton K.R."/>
            <person name="Andolfatto P."/>
        </authorList>
    </citation>
    <scope>NUCLEOTIDE SEQUENCE</scope>
    <source>
        <strain evidence="18">W501</strain>
    </source>
</reference>
<gene>
    <name evidence="18" type="primary">Dsim\GD13673</name>
    <name evidence="18" type="ORF">Dsimw501_GD13673</name>
</gene>
<dbReference type="EC" id="4.6.1.1" evidence="4"/>
<dbReference type="EMBL" id="CM002912">
    <property type="protein sequence ID" value="KMY97066.1"/>
    <property type="molecule type" value="Genomic_DNA"/>
</dbReference>
<feature type="transmembrane region" description="Helical" evidence="16">
    <location>
        <begin position="80"/>
        <end position="101"/>
    </location>
</feature>
<dbReference type="InterPro" id="IPR029787">
    <property type="entry name" value="Nucleotide_cyclase"/>
</dbReference>
<feature type="transmembrane region" description="Helical" evidence="16">
    <location>
        <begin position="659"/>
        <end position="682"/>
    </location>
</feature>
<dbReference type="PROSITE" id="PS00452">
    <property type="entry name" value="GUANYLATE_CYCLASE_1"/>
    <property type="match status" value="1"/>
</dbReference>
<dbReference type="CDD" id="cd07302">
    <property type="entry name" value="CHD"/>
    <property type="match status" value="2"/>
</dbReference>
<dbReference type="InterPro" id="IPR001054">
    <property type="entry name" value="A/G_cyclase"/>
</dbReference>
<feature type="transmembrane region" description="Helical" evidence="16">
    <location>
        <begin position="734"/>
        <end position="754"/>
    </location>
</feature>
<evidence type="ECO:0000256" key="7">
    <source>
        <dbReference type="ARBA" id="ARBA00022741"/>
    </source>
</evidence>
<keyword evidence="8" id="KW-0067">ATP-binding</keyword>
<dbReference type="GO" id="GO:0035556">
    <property type="term" value="P:intracellular signal transduction"/>
    <property type="evidence" value="ECO:0007669"/>
    <property type="project" value="InterPro"/>
</dbReference>
<keyword evidence="5 16" id="KW-0812">Transmembrane</keyword>
<evidence type="ECO:0000259" key="17">
    <source>
        <dbReference type="PROSITE" id="PS50125"/>
    </source>
</evidence>
<sequence length="1164" mass="133298">MQSYTYKIGEDVVAYRSLSTVKDLEWRHLKNKCQNLRLELACSRLRELALMSNVVQIIWHVELLMVAHVILLLVLVKDVILATMVPYFAIMLFSPFIMLLSMQKNVGMITNMLISWLMALFLTSMDLFSDLLGTIYSGAAYPTVPCYDHVVLVSVYMTLPIAFYHGSSVYVLGMVVSIVYIGYAFYMQYLNDQISFYLLSSYAIYLLTLNLIFSFFTIIRDYGLRRAILSRYQLVYQNIVYQLVMKKENGLLESILPRKMIRTLQEEICSRIEDQDRNFTPPKAGLRKLFLEPYPDVSILVADMVNYTHLTTTLEAPQLVEILHDLFVNFDLAANRNRAMRIKFLGDSYNCVAGIPNYFPAHASCCVDQALEMIHITQGVSSRRELDINLRIGVHSGEVFAGIIGHTKWQFDIWSKDVDITNRLETSGLPGLVHVSQRTLSMLDEHYIFREGTEAAKNDPILQQAGIRTFLVSNRLPDAVEPGELDDELSSASINSCRLSYGGYYEEIQIKAQREIMKEVDQMAVGHCFIEWRRSSSMKKKDFNEEYLFSNQIHIVLGVFRSWKREWEFHNLPDLMMKYTMLLVLCAGMAIMSINLIEEATYPDLLVLLGILLVLLILCILAGYKKLRLQWKRLTPMSQPSCFLSRWFLRISERIEDSLFVRVPLTILVLLLLYVMSSQAVFSCDVAKLELSIIEAHLHNEKSYAGCFGPWTVTYCVVIVISLLFVVPGCPLVIKILAGLLILGLHLGTVHLYYGFAFERSETTDLGLKSDYAHTWYLVALFIVLVLRERHVNYLRKFNYFMRVCYEEAHQQTDEKLRSIKIIMANILPTHVAQVYKVRRPHDQLYYENFSKVAVMFASIENFNADTAGLRILHEIICCFDDLLVDYQTRYKIEKIKVMGWTYLVACGLETDHYTDFSIDIPVKQPEADSEMRRRSSVLTVHFGSTEDDEMSGDNVSQPYAHVQDVAVLVMTEFALDLLRIMHDIRYNYMFSEYDTFLTGSLKIGISHGSVMAGVVGLSKPHYDIWGHTVNMASRMSSTGLLDNIQVTRHTAKVLRQFNIRCNYRGHTEVKGVGKVPTYLVVVDPDLTFQDHDQVSMSIKDSKSWVIDTLSLSFTPSFVPPKSSTSDEEEAEGELEENESEGDELEVSIHERQKGGIFLAGDIH</sequence>
<dbReference type="Pfam" id="PF00211">
    <property type="entry name" value="Guanylate_cyc"/>
    <property type="match status" value="2"/>
</dbReference>
<keyword evidence="13 14" id="KW-0456">Lyase</keyword>
<accession>A0A0J9RMB8</accession>
<protein>
    <recommendedName>
        <fullName evidence="4">adenylate cyclase</fullName>
        <ecNumber evidence="4">4.6.1.1</ecNumber>
    </recommendedName>
</protein>
<dbReference type="Proteomes" id="UP000035880">
    <property type="component" value="Chromosome 3L"/>
</dbReference>